<dbReference type="PANTHER" id="PTHR32322">
    <property type="entry name" value="INNER MEMBRANE TRANSPORTER"/>
    <property type="match status" value="1"/>
</dbReference>
<feature type="transmembrane region" description="Helical" evidence="6">
    <location>
        <begin position="143"/>
        <end position="161"/>
    </location>
</feature>
<evidence type="ECO:0000256" key="6">
    <source>
        <dbReference type="SAM" id="Phobius"/>
    </source>
</evidence>
<protein>
    <submittedName>
        <fullName evidence="8">DMT family transporter</fullName>
    </submittedName>
</protein>
<evidence type="ECO:0000313" key="8">
    <source>
        <dbReference type="EMBL" id="MBW8480883.1"/>
    </source>
</evidence>
<name>A0ABS7FKK1_9ACTN</name>
<dbReference type="InterPro" id="IPR037185">
    <property type="entry name" value="EmrE-like"/>
</dbReference>
<evidence type="ECO:0000256" key="1">
    <source>
        <dbReference type="ARBA" id="ARBA00004141"/>
    </source>
</evidence>
<evidence type="ECO:0000313" key="9">
    <source>
        <dbReference type="Proteomes" id="UP000774570"/>
    </source>
</evidence>
<dbReference type="PANTHER" id="PTHR32322:SF2">
    <property type="entry name" value="EAMA DOMAIN-CONTAINING PROTEIN"/>
    <property type="match status" value="1"/>
</dbReference>
<evidence type="ECO:0000256" key="4">
    <source>
        <dbReference type="ARBA" id="ARBA00022989"/>
    </source>
</evidence>
<dbReference type="InterPro" id="IPR000620">
    <property type="entry name" value="EamA_dom"/>
</dbReference>
<comment type="caution">
    <text evidence="8">The sequence shown here is derived from an EMBL/GenBank/DDBJ whole genome shotgun (WGS) entry which is preliminary data.</text>
</comment>
<keyword evidence="9" id="KW-1185">Reference proteome</keyword>
<accession>A0ABS7FKK1</accession>
<dbReference type="Pfam" id="PF00892">
    <property type="entry name" value="EamA"/>
    <property type="match status" value="2"/>
</dbReference>
<keyword evidence="3 6" id="KW-0812">Transmembrane</keyword>
<dbReference type="EMBL" id="JAIBOA010000001">
    <property type="protein sequence ID" value="MBW8480883.1"/>
    <property type="molecule type" value="Genomic_DNA"/>
</dbReference>
<reference evidence="8 9" key="1">
    <citation type="submission" date="2021-07" db="EMBL/GenBank/DDBJ databases">
        <title>Actinomadura sp. PM05-2 isolated from lichen.</title>
        <authorList>
            <person name="Somphong A."/>
            <person name="Phongsopitanun W."/>
            <person name="Tanasupawat S."/>
            <person name="Peongsungnone V."/>
        </authorList>
    </citation>
    <scope>NUCLEOTIDE SEQUENCE [LARGE SCALE GENOMIC DNA]</scope>
    <source>
        <strain evidence="8 9">PM05-2</strain>
    </source>
</reference>
<comment type="subcellular location">
    <subcellularLocation>
        <location evidence="1">Membrane</location>
        <topology evidence="1">Multi-pass membrane protein</topology>
    </subcellularLocation>
</comment>
<feature type="transmembrane region" description="Helical" evidence="6">
    <location>
        <begin position="288"/>
        <end position="308"/>
    </location>
</feature>
<feature type="domain" description="EamA" evidence="7">
    <location>
        <begin position="171"/>
        <end position="304"/>
    </location>
</feature>
<feature type="transmembrane region" description="Helical" evidence="6">
    <location>
        <begin position="173"/>
        <end position="195"/>
    </location>
</feature>
<proteinExistence type="inferred from homology"/>
<evidence type="ECO:0000256" key="3">
    <source>
        <dbReference type="ARBA" id="ARBA00022692"/>
    </source>
</evidence>
<evidence type="ECO:0000259" key="7">
    <source>
        <dbReference type="Pfam" id="PF00892"/>
    </source>
</evidence>
<feature type="transmembrane region" description="Helical" evidence="6">
    <location>
        <begin position="202"/>
        <end position="220"/>
    </location>
</feature>
<keyword evidence="5 6" id="KW-0472">Membrane</keyword>
<comment type="similarity">
    <text evidence="2">Belongs to the EamA transporter family.</text>
</comment>
<feature type="transmembrane region" description="Helical" evidence="6">
    <location>
        <begin position="258"/>
        <end position="282"/>
    </location>
</feature>
<sequence>MSMRTLARGASRARATTSIRRPAGGADVLAAACLWGTTGTVRTFAPAAGSVSVAAVRIVIGGVLLLALAACTARGGGLRRLAARRRDLPLVALGAVMIAVYQAAFFAAAARTGVAVGTVVTIGSAPAFTGVLGLLARQAPVTARWAAATAGAVAGCALLAGGGQGAGTDPLGVGLALLSGLSYAVYATVAAALIGGGEDDRAVVGALFGAAAVLFVPVLAVAPPAWALTGAGALVALYLGGVATGGAYLLFGRGLRTVSAATATTLTLAEPAVAAVLGTAVLHERLGAAALAGLALLAASLVALVVPARR</sequence>
<dbReference type="Proteomes" id="UP000774570">
    <property type="component" value="Unassembled WGS sequence"/>
</dbReference>
<dbReference type="SUPFAM" id="SSF103481">
    <property type="entry name" value="Multidrug resistance efflux transporter EmrE"/>
    <property type="match status" value="2"/>
</dbReference>
<gene>
    <name evidence="8" type="ORF">K1Y72_00785</name>
</gene>
<feature type="transmembrane region" description="Helical" evidence="6">
    <location>
        <begin position="114"/>
        <end position="136"/>
    </location>
</feature>
<organism evidence="8 9">
    <name type="scientific">Actinomadura parmotrematis</name>
    <dbReference type="NCBI Taxonomy" id="2864039"/>
    <lineage>
        <taxon>Bacteria</taxon>
        <taxon>Bacillati</taxon>
        <taxon>Actinomycetota</taxon>
        <taxon>Actinomycetes</taxon>
        <taxon>Streptosporangiales</taxon>
        <taxon>Thermomonosporaceae</taxon>
        <taxon>Actinomadura</taxon>
    </lineage>
</organism>
<evidence type="ECO:0000256" key="5">
    <source>
        <dbReference type="ARBA" id="ARBA00023136"/>
    </source>
</evidence>
<dbReference type="InterPro" id="IPR050638">
    <property type="entry name" value="AA-Vitamin_Transporters"/>
</dbReference>
<keyword evidence="4 6" id="KW-1133">Transmembrane helix</keyword>
<evidence type="ECO:0000256" key="2">
    <source>
        <dbReference type="ARBA" id="ARBA00007362"/>
    </source>
</evidence>
<feature type="transmembrane region" description="Helical" evidence="6">
    <location>
        <begin position="226"/>
        <end position="251"/>
    </location>
</feature>
<feature type="transmembrane region" description="Helical" evidence="6">
    <location>
        <begin position="88"/>
        <end position="108"/>
    </location>
</feature>
<feature type="domain" description="EamA" evidence="7">
    <location>
        <begin position="28"/>
        <end position="159"/>
    </location>
</feature>
<feature type="transmembrane region" description="Helical" evidence="6">
    <location>
        <begin position="53"/>
        <end position="76"/>
    </location>
</feature>